<evidence type="ECO:0000256" key="1">
    <source>
        <dbReference type="ARBA" id="ARBA00023239"/>
    </source>
</evidence>
<dbReference type="GO" id="GO:0016829">
    <property type="term" value="F:lyase activity"/>
    <property type="evidence" value="ECO:0007669"/>
    <property type="project" value="UniProtKB-KW"/>
</dbReference>
<organism evidence="3">
    <name type="scientific">marine metagenome</name>
    <dbReference type="NCBI Taxonomy" id="408172"/>
    <lineage>
        <taxon>unclassified sequences</taxon>
        <taxon>metagenomes</taxon>
        <taxon>ecological metagenomes</taxon>
    </lineage>
</organism>
<dbReference type="InterPro" id="IPR034593">
    <property type="entry name" value="DgoD-like"/>
</dbReference>
<evidence type="ECO:0000313" key="3">
    <source>
        <dbReference type="EMBL" id="SVD66587.1"/>
    </source>
</evidence>
<dbReference type="PROSITE" id="PS00908">
    <property type="entry name" value="MR_MLE_1"/>
    <property type="match status" value="1"/>
</dbReference>
<dbReference type="EMBL" id="UINC01165282">
    <property type="protein sequence ID" value="SVD66587.1"/>
    <property type="molecule type" value="Genomic_DNA"/>
</dbReference>
<dbReference type="InterPro" id="IPR029017">
    <property type="entry name" value="Enolase-like_N"/>
</dbReference>
<dbReference type="InterPro" id="IPR013341">
    <property type="entry name" value="Mandelate_racemase_N_dom"/>
</dbReference>
<dbReference type="Pfam" id="PF02746">
    <property type="entry name" value="MR_MLE_N"/>
    <property type="match status" value="1"/>
</dbReference>
<feature type="domain" description="Mandelate racemase/muconate lactonizing enzyme N-terminal" evidence="2">
    <location>
        <begin position="18"/>
        <end position="113"/>
    </location>
</feature>
<gene>
    <name evidence="3" type="ORF">METZ01_LOCUS419441</name>
</gene>
<dbReference type="SUPFAM" id="SSF54826">
    <property type="entry name" value="Enolase N-terminal domain-like"/>
    <property type="match status" value="1"/>
</dbReference>
<dbReference type="InterPro" id="IPR018110">
    <property type="entry name" value="Mandel_Rmase/mucon_lact_enz_CS"/>
</dbReference>
<accession>A0A382X5V2</accession>
<evidence type="ECO:0000259" key="2">
    <source>
        <dbReference type="Pfam" id="PF02746"/>
    </source>
</evidence>
<sequence>MKVKEIQHFLVNPGWGKNLLFVKVSTDNGIVGWGECYTQSDRDRSILMHLEHLSNYLVGRDPFEIKYFNQIVFDDYSSRRGSMEIFSALSGLEQALWDICGKYTKQPVYKLLGGPC</sequence>
<name>A0A382X5V2_9ZZZZ</name>
<dbReference type="AlphaFoldDB" id="A0A382X5V2"/>
<reference evidence="3" key="1">
    <citation type="submission" date="2018-05" db="EMBL/GenBank/DDBJ databases">
        <authorList>
            <person name="Lanie J.A."/>
            <person name="Ng W.-L."/>
            <person name="Kazmierczak K.M."/>
            <person name="Andrzejewski T.M."/>
            <person name="Davidsen T.M."/>
            <person name="Wayne K.J."/>
            <person name="Tettelin H."/>
            <person name="Glass J.I."/>
            <person name="Rusch D."/>
            <person name="Podicherti R."/>
            <person name="Tsui H.-C.T."/>
            <person name="Winkler M.E."/>
        </authorList>
    </citation>
    <scope>NUCLEOTIDE SEQUENCE</scope>
</reference>
<dbReference type="GO" id="GO:0009063">
    <property type="term" value="P:amino acid catabolic process"/>
    <property type="evidence" value="ECO:0007669"/>
    <property type="project" value="InterPro"/>
</dbReference>
<feature type="non-terminal residue" evidence="3">
    <location>
        <position position="116"/>
    </location>
</feature>
<protein>
    <recommendedName>
        <fullName evidence="2">Mandelate racemase/muconate lactonizing enzyme N-terminal domain-containing protein</fullName>
    </recommendedName>
</protein>
<dbReference type="PANTHER" id="PTHR48080">
    <property type="entry name" value="D-GALACTONATE DEHYDRATASE-RELATED"/>
    <property type="match status" value="1"/>
</dbReference>
<dbReference type="Gene3D" id="3.30.390.10">
    <property type="entry name" value="Enolase-like, N-terminal domain"/>
    <property type="match status" value="1"/>
</dbReference>
<dbReference type="PANTHER" id="PTHR48080:SF2">
    <property type="entry name" value="D-GALACTONATE DEHYDRATASE"/>
    <property type="match status" value="1"/>
</dbReference>
<proteinExistence type="predicted"/>
<keyword evidence="1" id="KW-0456">Lyase</keyword>